<sequence length="58" mass="6518">MPHQEPPTGEVAESSFPQQTPCHSGGQGKKDTWQHFRGLPDASSSRNLERMHFRTSPE</sequence>
<name>A0A438KGU3_VITVI</name>
<protein>
    <submittedName>
        <fullName evidence="2">Uncharacterized protein</fullName>
    </submittedName>
</protein>
<dbReference type="AlphaFoldDB" id="A0A438KGU3"/>
<evidence type="ECO:0000313" key="2">
    <source>
        <dbReference type="EMBL" id="RVX20422.1"/>
    </source>
</evidence>
<reference evidence="2 3" key="1">
    <citation type="journal article" date="2018" name="PLoS Genet.">
        <title>Population sequencing reveals clonal diversity and ancestral inbreeding in the grapevine cultivar Chardonnay.</title>
        <authorList>
            <person name="Roach M.J."/>
            <person name="Johnson D.L."/>
            <person name="Bohlmann J."/>
            <person name="van Vuuren H.J."/>
            <person name="Jones S.J."/>
            <person name="Pretorius I.S."/>
            <person name="Schmidt S.A."/>
            <person name="Borneman A.R."/>
        </authorList>
    </citation>
    <scope>NUCLEOTIDE SEQUENCE [LARGE SCALE GENOMIC DNA]</scope>
    <source>
        <strain evidence="3">cv. Chardonnay</strain>
        <tissue evidence="2">Leaf</tissue>
    </source>
</reference>
<feature type="region of interest" description="Disordered" evidence="1">
    <location>
        <begin position="1"/>
        <end position="58"/>
    </location>
</feature>
<dbReference type="EMBL" id="QGNW01000007">
    <property type="protein sequence ID" value="RVX20422.1"/>
    <property type="molecule type" value="Genomic_DNA"/>
</dbReference>
<comment type="caution">
    <text evidence="2">The sequence shown here is derived from an EMBL/GenBank/DDBJ whole genome shotgun (WGS) entry which is preliminary data.</text>
</comment>
<dbReference type="Proteomes" id="UP000288805">
    <property type="component" value="Unassembled WGS sequence"/>
</dbReference>
<feature type="compositionally biased region" description="Basic and acidic residues" evidence="1">
    <location>
        <begin position="47"/>
        <end position="58"/>
    </location>
</feature>
<evidence type="ECO:0000313" key="3">
    <source>
        <dbReference type="Proteomes" id="UP000288805"/>
    </source>
</evidence>
<evidence type="ECO:0000256" key="1">
    <source>
        <dbReference type="SAM" id="MobiDB-lite"/>
    </source>
</evidence>
<proteinExistence type="predicted"/>
<gene>
    <name evidence="2" type="ORF">CK203_004599</name>
</gene>
<organism evidence="2 3">
    <name type="scientific">Vitis vinifera</name>
    <name type="common">Grape</name>
    <dbReference type="NCBI Taxonomy" id="29760"/>
    <lineage>
        <taxon>Eukaryota</taxon>
        <taxon>Viridiplantae</taxon>
        <taxon>Streptophyta</taxon>
        <taxon>Embryophyta</taxon>
        <taxon>Tracheophyta</taxon>
        <taxon>Spermatophyta</taxon>
        <taxon>Magnoliopsida</taxon>
        <taxon>eudicotyledons</taxon>
        <taxon>Gunneridae</taxon>
        <taxon>Pentapetalae</taxon>
        <taxon>rosids</taxon>
        <taxon>Vitales</taxon>
        <taxon>Vitaceae</taxon>
        <taxon>Viteae</taxon>
        <taxon>Vitis</taxon>
    </lineage>
</organism>
<accession>A0A438KGU3</accession>